<dbReference type="GO" id="GO:0016780">
    <property type="term" value="F:phosphotransferase activity, for other substituted phosphate groups"/>
    <property type="evidence" value="ECO:0007669"/>
    <property type="project" value="TreeGrafter"/>
</dbReference>
<proteinExistence type="inferred from homology"/>
<gene>
    <name evidence="4" type="ORF">FVO59_09510</name>
</gene>
<evidence type="ECO:0000313" key="5">
    <source>
        <dbReference type="Proteomes" id="UP000515708"/>
    </source>
</evidence>
<keyword evidence="2" id="KW-0472">Membrane</keyword>
<protein>
    <submittedName>
        <fullName evidence="4">Sugar transferase</fullName>
    </submittedName>
</protein>
<dbReference type="PANTHER" id="PTHR30576:SF0">
    <property type="entry name" value="UNDECAPRENYL-PHOSPHATE N-ACETYLGALACTOSAMINYL 1-PHOSPHATE TRANSFERASE-RELATED"/>
    <property type="match status" value="1"/>
</dbReference>
<dbReference type="Proteomes" id="UP000515708">
    <property type="component" value="Chromosome"/>
</dbReference>
<dbReference type="InterPro" id="IPR003362">
    <property type="entry name" value="Bact_transf"/>
</dbReference>
<name>A0A7D8ALG6_9MICO</name>
<evidence type="ECO:0000256" key="1">
    <source>
        <dbReference type="ARBA" id="ARBA00006464"/>
    </source>
</evidence>
<dbReference type="AlphaFoldDB" id="A0A7D8ALG6"/>
<dbReference type="PANTHER" id="PTHR30576">
    <property type="entry name" value="COLANIC BIOSYNTHESIS UDP-GLUCOSE LIPID CARRIER TRANSFERASE"/>
    <property type="match status" value="1"/>
</dbReference>
<keyword evidence="4" id="KW-0808">Transferase</keyword>
<evidence type="ECO:0000256" key="2">
    <source>
        <dbReference type="SAM" id="Phobius"/>
    </source>
</evidence>
<comment type="similarity">
    <text evidence="1">Belongs to the bacterial sugar transferase family.</text>
</comment>
<keyword evidence="2" id="KW-0812">Transmembrane</keyword>
<keyword evidence="2" id="KW-1133">Transmembrane helix</keyword>
<evidence type="ECO:0000313" key="4">
    <source>
        <dbReference type="EMBL" id="QMU97427.1"/>
    </source>
</evidence>
<feature type="domain" description="Bacterial sugar transferase" evidence="3">
    <location>
        <begin position="12"/>
        <end position="192"/>
    </location>
</feature>
<dbReference type="EMBL" id="CP043732">
    <property type="protein sequence ID" value="QMU97427.1"/>
    <property type="molecule type" value="Genomic_DNA"/>
</dbReference>
<reference evidence="4 5" key="1">
    <citation type="journal article" date="2020" name="Front. Microbiol.">
        <title>Design of Bacterial Strain-Specific qPCR Assays Using NGS Data and Publicly Available Resources and Its Application to Track Biocontrol Strains.</title>
        <authorList>
            <person name="Hernandez I."/>
            <person name="Sant C."/>
            <person name="Martinez R."/>
            <person name="Fernandez C."/>
        </authorList>
    </citation>
    <scope>NUCLEOTIDE SEQUENCE [LARGE SCALE GENOMIC DNA]</scope>
    <source>
        <strain evidence="4 5">B24</strain>
    </source>
</reference>
<accession>A0A7D8ALG6</accession>
<sequence>MTHSTFYTRSGKRALDIAVSVLALPVTAVVALLVAIAIKLEDRGPVFYAAPRLGQRMAHFPLFKFRSMKVDAPDIRNDDGSTFNSADDPRVTRVGRFIRRTSLDELPQLINVIRGEMSIVGPRPSPLGNEHRYSDEFRRRFEVRPGLTGYAQAYLRNLATAEQRTRLDVSYVDEISLRLDARIVLRTVRVVLTGHGVHRNRS</sequence>
<evidence type="ECO:0000259" key="3">
    <source>
        <dbReference type="Pfam" id="PF02397"/>
    </source>
</evidence>
<dbReference type="RefSeq" id="WP_182252425.1">
    <property type="nucleotide sequence ID" value="NZ_CP043732.1"/>
</dbReference>
<dbReference type="Pfam" id="PF02397">
    <property type="entry name" value="Bac_transf"/>
    <property type="match status" value="1"/>
</dbReference>
<organism evidence="4 5">
    <name type="scientific">Microbacterium esteraromaticum</name>
    <dbReference type="NCBI Taxonomy" id="57043"/>
    <lineage>
        <taxon>Bacteria</taxon>
        <taxon>Bacillati</taxon>
        <taxon>Actinomycetota</taxon>
        <taxon>Actinomycetes</taxon>
        <taxon>Micrococcales</taxon>
        <taxon>Microbacteriaceae</taxon>
        <taxon>Microbacterium</taxon>
    </lineage>
</organism>
<feature type="transmembrane region" description="Helical" evidence="2">
    <location>
        <begin position="17"/>
        <end position="38"/>
    </location>
</feature>